<dbReference type="Proteomes" id="UP000215914">
    <property type="component" value="Chromosome 11"/>
</dbReference>
<reference evidence="1 3" key="1">
    <citation type="journal article" date="2017" name="Nature">
        <title>The sunflower genome provides insights into oil metabolism, flowering and Asterid evolution.</title>
        <authorList>
            <person name="Badouin H."/>
            <person name="Gouzy J."/>
            <person name="Grassa C.J."/>
            <person name="Murat F."/>
            <person name="Staton S.E."/>
            <person name="Cottret L."/>
            <person name="Lelandais-Briere C."/>
            <person name="Owens G.L."/>
            <person name="Carrere S."/>
            <person name="Mayjonade B."/>
            <person name="Legrand L."/>
            <person name="Gill N."/>
            <person name="Kane N.C."/>
            <person name="Bowers J.E."/>
            <person name="Hubner S."/>
            <person name="Bellec A."/>
            <person name="Berard A."/>
            <person name="Berges H."/>
            <person name="Blanchet N."/>
            <person name="Boniface M.C."/>
            <person name="Brunel D."/>
            <person name="Catrice O."/>
            <person name="Chaidir N."/>
            <person name="Claudel C."/>
            <person name="Donnadieu C."/>
            <person name="Faraut T."/>
            <person name="Fievet G."/>
            <person name="Helmstetter N."/>
            <person name="King M."/>
            <person name="Knapp S.J."/>
            <person name="Lai Z."/>
            <person name="Le Paslier M.C."/>
            <person name="Lippi Y."/>
            <person name="Lorenzon L."/>
            <person name="Mandel J.R."/>
            <person name="Marage G."/>
            <person name="Marchand G."/>
            <person name="Marquand E."/>
            <person name="Bret-Mestries E."/>
            <person name="Morien E."/>
            <person name="Nambeesan S."/>
            <person name="Nguyen T."/>
            <person name="Pegot-Espagnet P."/>
            <person name="Pouilly N."/>
            <person name="Raftis F."/>
            <person name="Sallet E."/>
            <person name="Schiex T."/>
            <person name="Thomas J."/>
            <person name="Vandecasteele C."/>
            <person name="Vares D."/>
            <person name="Vear F."/>
            <person name="Vautrin S."/>
            <person name="Crespi M."/>
            <person name="Mangin B."/>
            <person name="Burke J.M."/>
            <person name="Salse J."/>
            <person name="Munos S."/>
            <person name="Vincourt P."/>
            <person name="Rieseberg L.H."/>
            <person name="Langlade N.B."/>
        </authorList>
    </citation>
    <scope>NUCLEOTIDE SEQUENCE [LARGE SCALE GENOMIC DNA]</scope>
    <source>
        <strain evidence="3">cv. SF193</strain>
        <tissue evidence="1">Leaves</tissue>
    </source>
</reference>
<dbReference type="EMBL" id="MNCJ02000326">
    <property type="protein sequence ID" value="KAF5781098.1"/>
    <property type="molecule type" value="Genomic_DNA"/>
</dbReference>
<gene>
    <name evidence="2" type="ORF">HannXRQ_Chr11g0333181</name>
    <name evidence="1" type="ORF">HanXRQr2_Chr11g0479521</name>
</gene>
<reference evidence="1" key="3">
    <citation type="submission" date="2020-06" db="EMBL/GenBank/DDBJ databases">
        <title>Helianthus annuus Genome sequencing and assembly Release 2.</title>
        <authorList>
            <person name="Gouzy J."/>
            <person name="Langlade N."/>
            <person name="Munos S."/>
        </authorList>
    </citation>
    <scope>NUCLEOTIDE SEQUENCE</scope>
    <source>
        <tissue evidence="1">Leaves</tissue>
    </source>
</reference>
<dbReference type="InParanoid" id="A0A251TCM0"/>
<proteinExistence type="predicted"/>
<sequence>MVGLHQWWVDGDGFKVTVLTCYIAVVPNDIYQELAEWKLVVTVVAPIRKSGVQPGPVIRCQWHSRSQEMPHVLGHMLEQNVKEEFSQRMASHDQTFFRLIYYISKCYQ</sequence>
<dbReference type="AlphaFoldDB" id="A0A251TCM0"/>
<organism evidence="2 3">
    <name type="scientific">Helianthus annuus</name>
    <name type="common">Common sunflower</name>
    <dbReference type="NCBI Taxonomy" id="4232"/>
    <lineage>
        <taxon>Eukaryota</taxon>
        <taxon>Viridiplantae</taxon>
        <taxon>Streptophyta</taxon>
        <taxon>Embryophyta</taxon>
        <taxon>Tracheophyta</taxon>
        <taxon>Spermatophyta</taxon>
        <taxon>Magnoliopsida</taxon>
        <taxon>eudicotyledons</taxon>
        <taxon>Gunneridae</taxon>
        <taxon>Pentapetalae</taxon>
        <taxon>asterids</taxon>
        <taxon>campanulids</taxon>
        <taxon>Asterales</taxon>
        <taxon>Asteraceae</taxon>
        <taxon>Asteroideae</taxon>
        <taxon>Heliantheae alliance</taxon>
        <taxon>Heliantheae</taxon>
        <taxon>Helianthus</taxon>
    </lineage>
</organism>
<dbReference type="Gramene" id="mRNA:HanXRQr2_Chr11g0479521">
    <property type="protein sequence ID" value="mRNA:HanXRQr2_Chr11g0479521"/>
    <property type="gene ID" value="HanXRQr2_Chr11g0479521"/>
</dbReference>
<evidence type="ECO:0000313" key="2">
    <source>
        <dbReference type="EMBL" id="OTG07681.1"/>
    </source>
</evidence>
<evidence type="ECO:0000313" key="1">
    <source>
        <dbReference type="EMBL" id="KAF5781098.1"/>
    </source>
</evidence>
<evidence type="ECO:0000313" key="3">
    <source>
        <dbReference type="Proteomes" id="UP000215914"/>
    </source>
</evidence>
<name>A0A251TCM0_HELAN</name>
<accession>A0A251TCM0</accession>
<protein>
    <submittedName>
        <fullName evidence="2">Uncharacterized protein</fullName>
    </submittedName>
</protein>
<reference evidence="2" key="2">
    <citation type="submission" date="2017-02" db="EMBL/GenBank/DDBJ databases">
        <title>Sunflower complete genome.</title>
        <authorList>
            <person name="Langlade N."/>
            <person name="Munos S."/>
        </authorList>
    </citation>
    <scope>NUCLEOTIDE SEQUENCE [LARGE SCALE GENOMIC DNA]</scope>
    <source>
        <tissue evidence="2">Leaves</tissue>
    </source>
</reference>
<dbReference type="EMBL" id="CM007900">
    <property type="protein sequence ID" value="OTG07681.1"/>
    <property type="molecule type" value="Genomic_DNA"/>
</dbReference>
<keyword evidence="3" id="KW-1185">Reference proteome</keyword>